<organism evidence="1 2">
    <name type="scientific">Lutimaribacter marinistellae</name>
    <dbReference type="NCBI Taxonomy" id="1820329"/>
    <lineage>
        <taxon>Bacteria</taxon>
        <taxon>Pseudomonadati</taxon>
        <taxon>Pseudomonadota</taxon>
        <taxon>Alphaproteobacteria</taxon>
        <taxon>Rhodobacterales</taxon>
        <taxon>Roseobacteraceae</taxon>
        <taxon>Lutimaribacter</taxon>
    </lineage>
</organism>
<dbReference type="EC" id="2.1.1.-" evidence="1"/>
<dbReference type="Gene3D" id="3.40.50.150">
    <property type="entry name" value="Vaccinia Virus protein VP39"/>
    <property type="match status" value="1"/>
</dbReference>
<sequence>MSVFDLITSRYKHIPYMDGRRAAVLREIITENGARDILEIGFYQGKSSICIGAILEDLGAGKLVTIDKGTARKHEPNILDLLEETGLGHRVEPRFAHRSYTWEMQKMIAAQPRPQFDLCYFDGGHQWDGTGFGVVLVDMLLKPGGILVLDDMNWSMARSAYHRERPGSVAGFSQDEREAQTVRLVWRTVLPHLGYAHLREYPALDWGVARKPGG</sequence>
<reference evidence="2" key="1">
    <citation type="journal article" date="2019" name="Int. J. Syst. Evol. Microbiol.">
        <title>The Global Catalogue of Microorganisms (GCM) 10K type strain sequencing project: providing services to taxonomists for standard genome sequencing and annotation.</title>
        <authorList>
            <consortium name="The Broad Institute Genomics Platform"/>
            <consortium name="The Broad Institute Genome Sequencing Center for Infectious Disease"/>
            <person name="Wu L."/>
            <person name="Ma J."/>
        </authorList>
    </citation>
    <scope>NUCLEOTIDE SEQUENCE [LARGE SCALE GENOMIC DNA]</scope>
    <source>
        <strain evidence="2">KCTC 42911</strain>
    </source>
</reference>
<evidence type="ECO:0000313" key="1">
    <source>
        <dbReference type="EMBL" id="MFC3614629.1"/>
    </source>
</evidence>
<keyword evidence="1" id="KW-0489">Methyltransferase</keyword>
<dbReference type="Proteomes" id="UP001595629">
    <property type="component" value="Unassembled WGS sequence"/>
</dbReference>
<dbReference type="GO" id="GO:0008168">
    <property type="term" value="F:methyltransferase activity"/>
    <property type="evidence" value="ECO:0007669"/>
    <property type="project" value="UniProtKB-KW"/>
</dbReference>
<gene>
    <name evidence="1" type="ORF">ACFORG_12720</name>
</gene>
<accession>A0ABV7TIT8</accession>
<dbReference type="RefSeq" id="WP_386735906.1">
    <property type="nucleotide sequence ID" value="NZ_JBHRXI010000012.1"/>
</dbReference>
<dbReference type="GO" id="GO:0032259">
    <property type="term" value="P:methylation"/>
    <property type="evidence" value="ECO:0007669"/>
    <property type="project" value="UniProtKB-KW"/>
</dbReference>
<proteinExistence type="predicted"/>
<name>A0ABV7TIT8_9RHOB</name>
<dbReference type="Pfam" id="PF13578">
    <property type="entry name" value="Methyltransf_24"/>
    <property type="match status" value="1"/>
</dbReference>
<comment type="caution">
    <text evidence="1">The sequence shown here is derived from an EMBL/GenBank/DDBJ whole genome shotgun (WGS) entry which is preliminary data.</text>
</comment>
<dbReference type="EMBL" id="JBHRXI010000012">
    <property type="protein sequence ID" value="MFC3614629.1"/>
    <property type="molecule type" value="Genomic_DNA"/>
</dbReference>
<evidence type="ECO:0000313" key="2">
    <source>
        <dbReference type="Proteomes" id="UP001595629"/>
    </source>
</evidence>
<keyword evidence="1" id="KW-0808">Transferase</keyword>
<dbReference type="SUPFAM" id="SSF53335">
    <property type="entry name" value="S-adenosyl-L-methionine-dependent methyltransferases"/>
    <property type="match status" value="1"/>
</dbReference>
<dbReference type="InterPro" id="IPR029063">
    <property type="entry name" value="SAM-dependent_MTases_sf"/>
</dbReference>
<keyword evidence="2" id="KW-1185">Reference proteome</keyword>
<protein>
    <submittedName>
        <fullName evidence="1">Class I SAM-dependent methyltransferase</fullName>
        <ecNumber evidence="1">2.1.1.-</ecNumber>
    </submittedName>
</protein>